<gene>
    <name evidence="3" type="ORF">GM418_08955</name>
</gene>
<evidence type="ECO:0000313" key="4">
    <source>
        <dbReference type="Proteomes" id="UP000428260"/>
    </source>
</evidence>
<dbReference type="RefSeq" id="WP_158865254.1">
    <property type="nucleotide sequence ID" value="NZ_CP046401.1"/>
</dbReference>
<accession>A0A6I6JUE3</accession>
<feature type="transmembrane region" description="Helical" evidence="1">
    <location>
        <begin position="12"/>
        <end position="30"/>
    </location>
</feature>
<dbReference type="KEGG" id="mcos:GM418_08955"/>
<reference evidence="3 4" key="1">
    <citation type="submission" date="2019-11" db="EMBL/GenBank/DDBJ databases">
        <authorList>
            <person name="Zheng R.K."/>
            <person name="Sun C.M."/>
        </authorList>
    </citation>
    <scope>NUCLEOTIDE SEQUENCE [LARGE SCALE GENOMIC DNA]</scope>
    <source>
        <strain evidence="3 4">WC007</strain>
    </source>
</reference>
<keyword evidence="1" id="KW-1133">Transmembrane helix</keyword>
<feature type="transmembrane region" description="Helical" evidence="1">
    <location>
        <begin position="95"/>
        <end position="112"/>
    </location>
</feature>
<feature type="transmembrane region" description="Helical" evidence="1">
    <location>
        <begin position="51"/>
        <end position="75"/>
    </location>
</feature>
<dbReference type="Proteomes" id="UP000428260">
    <property type="component" value="Chromosome"/>
</dbReference>
<dbReference type="EMBL" id="CP046401">
    <property type="protein sequence ID" value="QGY43782.1"/>
    <property type="molecule type" value="Genomic_DNA"/>
</dbReference>
<proteinExistence type="predicted"/>
<protein>
    <submittedName>
        <fullName evidence="3">CPBP family intramembrane metalloprotease</fullName>
    </submittedName>
</protein>
<keyword evidence="3" id="KW-0645">Protease</keyword>
<evidence type="ECO:0000259" key="2">
    <source>
        <dbReference type="Pfam" id="PF02517"/>
    </source>
</evidence>
<keyword evidence="4" id="KW-1185">Reference proteome</keyword>
<organism evidence="3 4">
    <name type="scientific">Maribellus comscasis</name>
    <dbReference type="NCBI Taxonomy" id="2681766"/>
    <lineage>
        <taxon>Bacteria</taxon>
        <taxon>Pseudomonadati</taxon>
        <taxon>Bacteroidota</taxon>
        <taxon>Bacteroidia</taxon>
        <taxon>Marinilabiliales</taxon>
        <taxon>Prolixibacteraceae</taxon>
        <taxon>Maribellus</taxon>
    </lineage>
</organism>
<sequence length="247" mass="28362">MNFQLSSSETRISILIVGVILFFYLYYYTAHSGFLVRFVERRYKNQSQKELYRFFIQKLTGFAFLGLLPGILYYFFIDHSVDKYGFSLSLLRSNISIILLLAGIIIAILFLTQKVNPERNSLQIKLKEWTISMFVFNAVGWTLYLVGYEFLFRGILLNACFNDFGFWPAIAINVVIYSAIHMVNGKDQAIGALVFGAIACYFTLTKGTLLIPVFMHISLSVFSDYFSIRLNPNLSFVKSETIDIPSR</sequence>
<evidence type="ECO:0000256" key="1">
    <source>
        <dbReference type="SAM" id="Phobius"/>
    </source>
</evidence>
<dbReference type="GO" id="GO:0008237">
    <property type="term" value="F:metallopeptidase activity"/>
    <property type="evidence" value="ECO:0007669"/>
    <property type="project" value="UniProtKB-KW"/>
</dbReference>
<feature type="transmembrane region" description="Helical" evidence="1">
    <location>
        <begin position="190"/>
        <end position="215"/>
    </location>
</feature>
<keyword evidence="1" id="KW-0472">Membrane</keyword>
<keyword evidence="3" id="KW-0378">Hydrolase</keyword>
<dbReference type="InterPro" id="IPR003675">
    <property type="entry name" value="Rce1/LyrA-like_dom"/>
</dbReference>
<dbReference type="GO" id="GO:0004175">
    <property type="term" value="F:endopeptidase activity"/>
    <property type="evidence" value="ECO:0007669"/>
    <property type="project" value="UniProtKB-ARBA"/>
</dbReference>
<evidence type="ECO:0000313" key="3">
    <source>
        <dbReference type="EMBL" id="QGY43782.1"/>
    </source>
</evidence>
<keyword evidence="3" id="KW-0482">Metalloprotease</keyword>
<feature type="transmembrane region" description="Helical" evidence="1">
    <location>
        <begin position="164"/>
        <end position="183"/>
    </location>
</feature>
<dbReference type="GO" id="GO:0080120">
    <property type="term" value="P:CAAX-box protein maturation"/>
    <property type="evidence" value="ECO:0007669"/>
    <property type="project" value="UniProtKB-ARBA"/>
</dbReference>
<dbReference type="AlphaFoldDB" id="A0A6I6JUE3"/>
<feature type="domain" description="CAAX prenyl protease 2/Lysostaphin resistance protein A-like" evidence="2">
    <location>
        <begin position="139"/>
        <end position="219"/>
    </location>
</feature>
<dbReference type="Pfam" id="PF02517">
    <property type="entry name" value="Rce1-like"/>
    <property type="match status" value="1"/>
</dbReference>
<feature type="transmembrane region" description="Helical" evidence="1">
    <location>
        <begin position="133"/>
        <end position="152"/>
    </location>
</feature>
<dbReference type="GO" id="GO:0006508">
    <property type="term" value="P:proteolysis"/>
    <property type="evidence" value="ECO:0007669"/>
    <property type="project" value="UniProtKB-KW"/>
</dbReference>
<keyword evidence="1" id="KW-0812">Transmembrane</keyword>
<name>A0A6I6JUE3_9BACT</name>